<keyword evidence="1" id="KW-0560">Oxidoreductase</keyword>
<evidence type="ECO:0000259" key="4">
    <source>
        <dbReference type="PROSITE" id="PS50405"/>
    </source>
</evidence>
<dbReference type="EMBL" id="AFRT01000780">
    <property type="protein sequence ID" value="ELU42640.1"/>
    <property type="molecule type" value="Genomic_DNA"/>
</dbReference>
<evidence type="ECO:0000256" key="2">
    <source>
        <dbReference type="SAM" id="MobiDB-lite"/>
    </source>
</evidence>
<dbReference type="InterPro" id="IPR036249">
    <property type="entry name" value="Thioredoxin-like_sf"/>
</dbReference>
<dbReference type="Pfam" id="PF13410">
    <property type="entry name" value="GST_C_2"/>
    <property type="match status" value="1"/>
</dbReference>
<dbReference type="PROSITE" id="PS51354">
    <property type="entry name" value="GLUTAREDOXIN_2"/>
    <property type="match status" value="1"/>
</dbReference>
<dbReference type="InterPro" id="IPR004045">
    <property type="entry name" value="Glutathione_S-Trfase_N"/>
</dbReference>
<dbReference type="PANTHER" id="PTHR43968">
    <property type="match status" value="1"/>
</dbReference>
<feature type="region of interest" description="Disordered" evidence="2">
    <location>
        <begin position="336"/>
        <end position="359"/>
    </location>
</feature>
<dbReference type="InterPro" id="IPR036282">
    <property type="entry name" value="Glutathione-S-Trfase_C_sf"/>
</dbReference>
<feature type="domain" description="GST N-terminal" evidence="3">
    <location>
        <begin position="102"/>
        <end position="193"/>
    </location>
</feature>
<dbReference type="OrthoDB" id="202840at2759"/>
<dbReference type="Gene3D" id="3.40.30.10">
    <property type="entry name" value="Glutaredoxin"/>
    <property type="match status" value="1"/>
</dbReference>
<dbReference type="InterPro" id="IPR040079">
    <property type="entry name" value="Glutathione_S-Trfase"/>
</dbReference>
<dbReference type="SUPFAM" id="SSF52833">
    <property type="entry name" value="Thioredoxin-like"/>
    <property type="match status" value="1"/>
</dbReference>
<evidence type="ECO:0000259" key="3">
    <source>
        <dbReference type="PROSITE" id="PS50404"/>
    </source>
</evidence>
<dbReference type="Pfam" id="PF13417">
    <property type="entry name" value="GST_N_3"/>
    <property type="match status" value="1"/>
</dbReference>
<comment type="caution">
    <text evidence="5">The sequence shown here is derived from an EMBL/GenBank/DDBJ whole genome shotgun (WGS) entry which is preliminary data.</text>
</comment>
<dbReference type="STRING" id="983506.L8WXC3"/>
<dbReference type="Gene3D" id="1.20.1050.10">
    <property type="match status" value="1"/>
</dbReference>
<protein>
    <submittedName>
        <fullName evidence="5">Glutaredoxin domain-containing protein</fullName>
    </submittedName>
</protein>
<name>L8WXC3_THACA</name>
<dbReference type="SFLD" id="SFLDS00019">
    <property type="entry name" value="Glutathione_Transferase_(cytos"/>
    <property type="match status" value="1"/>
</dbReference>
<organism evidence="5 6">
    <name type="scientific">Thanatephorus cucumeris (strain AG1-IA)</name>
    <name type="common">Rice sheath blight fungus</name>
    <name type="synonym">Rhizoctonia solani</name>
    <dbReference type="NCBI Taxonomy" id="983506"/>
    <lineage>
        <taxon>Eukaryota</taxon>
        <taxon>Fungi</taxon>
        <taxon>Dikarya</taxon>
        <taxon>Basidiomycota</taxon>
        <taxon>Agaricomycotina</taxon>
        <taxon>Agaricomycetes</taxon>
        <taxon>Cantharellales</taxon>
        <taxon>Ceratobasidiaceae</taxon>
        <taxon>Rhizoctonia</taxon>
        <taxon>Rhizoctonia solani AG-1</taxon>
    </lineage>
</organism>
<feature type="compositionally biased region" description="Basic and acidic residues" evidence="2">
    <location>
        <begin position="11"/>
        <end position="20"/>
    </location>
</feature>
<dbReference type="HOGENOM" id="CLU_066075_0_0_1"/>
<feature type="domain" description="GST C-terminal" evidence="4">
    <location>
        <begin position="198"/>
        <end position="341"/>
    </location>
</feature>
<dbReference type="SFLD" id="SFLDG00358">
    <property type="entry name" value="Main_(cytGST)"/>
    <property type="match status" value="1"/>
</dbReference>
<accession>L8WXC3</accession>
<dbReference type="PROSITE" id="PS50405">
    <property type="entry name" value="GST_CTER"/>
    <property type="match status" value="1"/>
</dbReference>
<dbReference type="InterPro" id="IPR005442">
    <property type="entry name" value="GST_omega"/>
</dbReference>
<dbReference type="SUPFAM" id="SSF47616">
    <property type="entry name" value="GST C-terminal domain-like"/>
    <property type="match status" value="1"/>
</dbReference>
<dbReference type="Proteomes" id="UP000011668">
    <property type="component" value="Unassembled WGS sequence"/>
</dbReference>
<dbReference type="PROSITE" id="PS50404">
    <property type="entry name" value="GST_NTER"/>
    <property type="match status" value="1"/>
</dbReference>
<proteinExistence type="predicted"/>
<reference evidence="5 6" key="1">
    <citation type="journal article" date="2013" name="Nat. Commun.">
        <title>The evolution and pathogenic mechanisms of the rice sheath blight pathogen.</title>
        <authorList>
            <person name="Zheng A."/>
            <person name="Lin R."/>
            <person name="Xu L."/>
            <person name="Qin P."/>
            <person name="Tang C."/>
            <person name="Ai P."/>
            <person name="Zhang D."/>
            <person name="Liu Y."/>
            <person name="Sun Z."/>
            <person name="Feng H."/>
            <person name="Wang Y."/>
            <person name="Chen Y."/>
            <person name="Liang X."/>
            <person name="Fu R."/>
            <person name="Li Q."/>
            <person name="Zhang J."/>
            <person name="Yu X."/>
            <person name="Xie Z."/>
            <person name="Ding L."/>
            <person name="Guan P."/>
            <person name="Tang J."/>
            <person name="Liang Y."/>
            <person name="Wang S."/>
            <person name="Deng Q."/>
            <person name="Li S."/>
            <person name="Zhu J."/>
            <person name="Wang L."/>
            <person name="Liu H."/>
            <person name="Li P."/>
        </authorList>
    </citation>
    <scope>NUCLEOTIDE SEQUENCE [LARGE SCALE GENOMIC DNA]</scope>
    <source>
        <strain evidence="6">AG-1 IA</strain>
    </source>
</reference>
<dbReference type="InterPro" id="IPR010987">
    <property type="entry name" value="Glutathione-S-Trfase_C-like"/>
</dbReference>
<feature type="region of interest" description="Disordered" evidence="2">
    <location>
        <begin position="1"/>
        <end position="21"/>
    </location>
</feature>
<dbReference type="GO" id="GO:0005737">
    <property type="term" value="C:cytoplasm"/>
    <property type="evidence" value="ECO:0007669"/>
    <property type="project" value="InterPro"/>
</dbReference>
<evidence type="ECO:0000313" key="6">
    <source>
        <dbReference type="Proteomes" id="UP000011668"/>
    </source>
</evidence>
<dbReference type="PANTHER" id="PTHR43968:SF6">
    <property type="entry name" value="GLUTATHIONE S-TRANSFERASE OMEGA"/>
    <property type="match status" value="1"/>
</dbReference>
<evidence type="ECO:0000256" key="1">
    <source>
        <dbReference type="ARBA" id="ARBA00023002"/>
    </source>
</evidence>
<dbReference type="GO" id="GO:0045174">
    <property type="term" value="F:glutathione dehydrogenase (ascorbate) activity"/>
    <property type="evidence" value="ECO:0007669"/>
    <property type="project" value="UniProtKB-ARBA"/>
</dbReference>
<dbReference type="GO" id="GO:0004364">
    <property type="term" value="F:glutathione transferase activity"/>
    <property type="evidence" value="ECO:0007669"/>
    <property type="project" value="InterPro"/>
</dbReference>
<gene>
    <name evidence="5" type="ORF">AG1IA_03359</name>
</gene>
<keyword evidence="6" id="KW-1185">Reference proteome</keyword>
<dbReference type="AlphaFoldDB" id="L8WXC3"/>
<sequence length="359" mass="39640">MVLHPAMSPRSDPRLTKDSRQAPACQISPILKVDKNRNFRIWGVCQAATKGRWKQGWSASGGNPSGYICKPNYGPATRLSLSIWITAPRLLLSLPLTTMSEEPLVIYTAKICPFSQRVRIALEEAGATYTNYEIDLNHKPDWYVTKVNPASKVPAIAYGGPAASPDSPSDQSIKLAESAVLVELVADLYPEAKLMPSSPIERAQARFFVEFVGCKLLPAFFAFVFKGAVGDPLKNVLDTIQQRLPRNSVFFGGEKPNIADISIAPFLARIRLQLKHDLGVFPEGEGLKLYEEVFEGEQFRILREYTNALLARESFKKTFDEVGLLAKYKERIGHIRRAKSVSPPPSQAGSTPPAIPTVS</sequence>
<dbReference type="OMA" id="SIWITAP"/>
<dbReference type="CDD" id="cd00570">
    <property type="entry name" value="GST_N_family"/>
    <property type="match status" value="1"/>
</dbReference>
<dbReference type="InterPro" id="IPR050983">
    <property type="entry name" value="GST_Omega/HSP26"/>
</dbReference>
<dbReference type="PRINTS" id="PR01625">
    <property type="entry name" value="GSTRNSFRASEO"/>
</dbReference>
<evidence type="ECO:0000313" key="5">
    <source>
        <dbReference type="EMBL" id="ELU42640.1"/>
    </source>
</evidence>